<dbReference type="EMBL" id="SRLB01000049">
    <property type="protein sequence ID" value="TGD93716.1"/>
    <property type="molecule type" value="Genomic_DNA"/>
</dbReference>
<comment type="caution">
    <text evidence="1">The sequence shown here is derived from an EMBL/GenBank/DDBJ whole genome shotgun (WGS) entry which is preliminary data.</text>
</comment>
<proteinExistence type="predicted"/>
<sequence>MERAILEFLEAQKLGQDTFTIAAVAFVKQPDEDGRILLSDAELAATRRALAKLKRVGKAYDLGRTYQDGRRRWGNERIGLRATIRRMQMENVTDPRFRDHATMVVRTHEMLPLIRRARELGVDLS</sequence>
<keyword evidence="2" id="KW-1185">Reference proteome</keyword>
<reference evidence="1 2" key="1">
    <citation type="submission" date="2019-04" db="EMBL/GenBank/DDBJ databases">
        <authorList>
            <person name="Feng G."/>
            <person name="Zhu H."/>
        </authorList>
    </citation>
    <scope>NUCLEOTIDE SEQUENCE [LARGE SCALE GENOMIC DNA]</scope>
    <source>
        <strain evidence="1 2">6HR-1</strain>
    </source>
</reference>
<accession>A0A4Z0NE41</accession>
<evidence type="ECO:0000313" key="2">
    <source>
        <dbReference type="Proteomes" id="UP000297535"/>
    </source>
</evidence>
<organism evidence="1 2">
    <name type="scientific">Methylobacterium nonmethylotrophicum</name>
    <dbReference type="NCBI Taxonomy" id="1141884"/>
    <lineage>
        <taxon>Bacteria</taxon>
        <taxon>Pseudomonadati</taxon>
        <taxon>Pseudomonadota</taxon>
        <taxon>Alphaproteobacteria</taxon>
        <taxon>Hyphomicrobiales</taxon>
        <taxon>Methylobacteriaceae</taxon>
        <taxon>Methylobacterium</taxon>
    </lineage>
</organism>
<gene>
    <name evidence="1" type="ORF">EU555_33040</name>
</gene>
<evidence type="ECO:0000313" key="1">
    <source>
        <dbReference type="EMBL" id="TGD93716.1"/>
    </source>
</evidence>
<protein>
    <submittedName>
        <fullName evidence="1">Uncharacterized protein</fullName>
    </submittedName>
</protein>
<name>A0A4Z0NE41_9HYPH</name>
<dbReference type="AlphaFoldDB" id="A0A4Z0NE41"/>
<dbReference type="Proteomes" id="UP000297535">
    <property type="component" value="Unassembled WGS sequence"/>
</dbReference>
<dbReference type="RefSeq" id="WP_135419575.1">
    <property type="nucleotide sequence ID" value="NZ_SRLB01000049.1"/>
</dbReference>